<name>A0A1F4Z9L3_9BACT</name>
<sequence length="1422" mass="155499">MPRPLLFSFSLLLFYSSTLLLSTAAHAAVGTHTSYGHNLPYFFCQATSGLPVTILISLTDDKPSMIDKRDCYKGASHLIIRVMGLTPYIKDDVLLPAALNLRDVFDPIASKTYIVFGNEVNVIDSVEYQCVSSLADCARSYATQFLHFYDFIGGHFPVGAAPLNLSHPTYDAAAFLSAAASAYNQANFYASNSYQEGGCPGGYDPIRCTKDSWQWYGQQLGDKANPPILTEFNISPGLNPTLTQVLDFLATQAPSGLAVTPLVKNTCSNIRDPNGNQWDWLIYIRGQLYDPDGNYVDPNSCTTSTPPTSALYRDPRQNGFPDPLMFSPANLNAPCDAVVPDILHPLTFEFHPLRPYPGSPCDPRIPRSNPEALVTLDKYYMSFACGKSIDVSSTYDFPLYQDIGGLPPFPTDSATAVPNTLYRCSPNSAPECYCPAPDPLSPTPIPKVCAIERSSYSVSIDLKNAQLPIVGNTQDPLDNATKVNQYLDWYLGGTVQQAEQILLDPFESSDIDRLVNFSGPLKKLLPFSTQQDIRRYLVTSPKLEQQYHDYMVGCIRGPLNPRYYDEVLKAWTQLKLQLVQAGIDTSQMTLDTSFDQLLLVVTTSPADVLNLITQAYITGNVGEVEWLLSAYTNLVHDSVAIYNANPNLFVAMGNFINKLLINHADTCNKDWTEWIDTMRRLSDVNETNFLFWSQSHLPPDPANYNNDFDAYWKDYLTWTGRVQIDIAGVKLGVLDVPWLSNAWSEIFAQIPFSSLEDTTGEVTFSLIPGQQPGLNSPFDPSLVSYLEGGFVYPTPVISGTPAPANAINLTVARQPDTRLYFPHIKNTNFLSYILQKLGRPRTDDFPGGVMNTNKTELTLPEQEVTEHQGLATDGTLTKSDLLTGKVDPKAYFDNSSVLPAPPLFTNYDQRCQPTDARVGPGDTLYGQTPAANAAASISFTTFLTYQARPYTPSKIAPAPDPNDAICGNLDRYILVTPTLTPPGNYFCARDILTGNCYLPNYPPIEGDNCGDLYWEPGPCDNLNCPTTRTRCLQVVTPAPEQVADCNGPYVDSSLSPNGPWPTPGGACQEFASCVCTLDVDGTFGMEDAYTCQGTNPDKTLPSEARVAVFTKTPFADRLYETLVGGADSVLRRFISAPNVPEGCDATCYAQIIDNWLPHGPDTIPAGTNVTYNSGLTNSTGSPNVNPPSSQGTLYFARLGSLYDFLLGGASDSDLNLQKLLRPQGFLSATFAPPTAGGGSLTCNMPLTSCGPVNWSNSLFGAYATAYNSDNNLSWSLVNESWARADIDSSGICPQFLATLWLEESGGSAVGSYDMGCIYFIDGTRAMGSDHQGGPTGPVFTNYTDFRNHYEPILQNQIACVKSYVAAIGDDFRTFMCQYSGEADIDPTRPYRQCQIFTNNPNFPTNMCQIGLSIGIASPNPAP</sequence>
<protein>
    <submittedName>
        <fullName evidence="2">Uncharacterized protein</fullName>
    </submittedName>
</protein>
<dbReference type="Proteomes" id="UP000177080">
    <property type="component" value="Unassembled WGS sequence"/>
</dbReference>
<reference evidence="2 3" key="1">
    <citation type="journal article" date="2016" name="Nat. Commun.">
        <title>Thousands of microbial genomes shed light on interconnected biogeochemical processes in an aquifer system.</title>
        <authorList>
            <person name="Anantharaman K."/>
            <person name="Brown C.T."/>
            <person name="Hug L.A."/>
            <person name="Sharon I."/>
            <person name="Castelle C.J."/>
            <person name="Probst A.J."/>
            <person name="Thomas B.C."/>
            <person name="Singh A."/>
            <person name="Wilkins M.J."/>
            <person name="Karaoz U."/>
            <person name="Brodie E.L."/>
            <person name="Williams K.H."/>
            <person name="Hubbard S.S."/>
            <person name="Banfield J.F."/>
        </authorList>
    </citation>
    <scope>NUCLEOTIDE SEQUENCE [LARGE SCALE GENOMIC DNA]</scope>
</reference>
<keyword evidence="1" id="KW-0732">Signal</keyword>
<proteinExistence type="predicted"/>
<accession>A0A1F4Z9L3</accession>
<evidence type="ECO:0000313" key="3">
    <source>
        <dbReference type="Proteomes" id="UP000177080"/>
    </source>
</evidence>
<organism evidence="2 3">
    <name type="scientific">Candidatus Amesbacteria bacterium RIFCSPLOWO2_01_FULL_48_25</name>
    <dbReference type="NCBI Taxonomy" id="1797259"/>
    <lineage>
        <taxon>Bacteria</taxon>
        <taxon>Candidatus Amesiibacteriota</taxon>
    </lineage>
</organism>
<feature type="signal peptide" evidence="1">
    <location>
        <begin position="1"/>
        <end position="27"/>
    </location>
</feature>
<dbReference type="STRING" id="1797259.A2989_02220"/>
<comment type="caution">
    <text evidence="2">The sequence shown here is derived from an EMBL/GenBank/DDBJ whole genome shotgun (WGS) entry which is preliminary data.</text>
</comment>
<dbReference type="EMBL" id="MEXN01000009">
    <property type="protein sequence ID" value="OGD03109.1"/>
    <property type="molecule type" value="Genomic_DNA"/>
</dbReference>
<gene>
    <name evidence="2" type="ORF">A2989_02220</name>
</gene>
<evidence type="ECO:0000256" key="1">
    <source>
        <dbReference type="SAM" id="SignalP"/>
    </source>
</evidence>
<feature type="chain" id="PRO_5009515973" evidence="1">
    <location>
        <begin position="28"/>
        <end position="1422"/>
    </location>
</feature>
<evidence type="ECO:0000313" key="2">
    <source>
        <dbReference type="EMBL" id="OGD03109.1"/>
    </source>
</evidence>